<comment type="caution">
    <text evidence="2">The sequence shown here is derived from an EMBL/GenBank/DDBJ whole genome shotgun (WGS) entry which is preliminary data.</text>
</comment>
<dbReference type="RefSeq" id="WP_110291757.1">
    <property type="nucleotide sequence ID" value="NZ_QICS01000013.1"/>
</dbReference>
<evidence type="ECO:0000313" key="3">
    <source>
        <dbReference type="Proteomes" id="UP000247523"/>
    </source>
</evidence>
<keyword evidence="1" id="KW-0732">Signal</keyword>
<evidence type="ECO:0000256" key="1">
    <source>
        <dbReference type="SAM" id="SignalP"/>
    </source>
</evidence>
<evidence type="ECO:0000313" key="2">
    <source>
        <dbReference type="EMBL" id="PXV86221.1"/>
    </source>
</evidence>
<feature type="chain" id="PRO_5016270920" evidence="1">
    <location>
        <begin position="27"/>
        <end position="170"/>
    </location>
</feature>
<accession>A0A318ESC6</accession>
<organism evidence="2 3">
    <name type="scientific">Lachnotalea glycerini</name>
    <dbReference type="NCBI Taxonomy" id="1763509"/>
    <lineage>
        <taxon>Bacteria</taxon>
        <taxon>Bacillati</taxon>
        <taxon>Bacillota</taxon>
        <taxon>Clostridia</taxon>
        <taxon>Lachnospirales</taxon>
        <taxon>Lachnospiraceae</taxon>
        <taxon>Lachnotalea</taxon>
    </lineage>
</organism>
<protein>
    <submittedName>
        <fullName evidence="2">Uncharacterized protein</fullName>
    </submittedName>
</protein>
<dbReference type="EMBL" id="QICS01000013">
    <property type="protein sequence ID" value="PXV86221.1"/>
    <property type="molecule type" value="Genomic_DNA"/>
</dbReference>
<sequence length="170" mass="18484">MKFLKTFTSFILICAIIICNTIPTFAETSTTIVTSKNVISDETAKKIAIELITEFGTIDTFYLYNNIESKEIITFNSNTKGKAISTGVKTVIKFLKKNATKIEKILKKYGVTLATGKGISSAVDQLLDGVISVDDSIDSAIYAVVDFVIPDASNSTKKIISNAIRLVCPI</sequence>
<feature type="signal peptide" evidence="1">
    <location>
        <begin position="1"/>
        <end position="26"/>
    </location>
</feature>
<name>A0A318ESC6_9FIRM</name>
<dbReference type="Proteomes" id="UP000247523">
    <property type="component" value="Unassembled WGS sequence"/>
</dbReference>
<proteinExistence type="predicted"/>
<reference evidence="2 3" key="1">
    <citation type="submission" date="2018-05" db="EMBL/GenBank/DDBJ databases">
        <title>Genomic Encyclopedia of Type Strains, Phase IV (KMG-IV): sequencing the most valuable type-strain genomes for metagenomic binning, comparative biology and taxonomic classification.</title>
        <authorList>
            <person name="Goeker M."/>
        </authorList>
    </citation>
    <scope>NUCLEOTIDE SEQUENCE [LARGE SCALE GENOMIC DNA]</scope>
    <source>
        <strain evidence="2 3">DSM 28816</strain>
    </source>
</reference>
<dbReference type="AlphaFoldDB" id="A0A318ESC6"/>
<gene>
    <name evidence="2" type="ORF">C8E03_1135</name>
</gene>